<dbReference type="Proteomes" id="UP001280121">
    <property type="component" value="Unassembled WGS sequence"/>
</dbReference>
<reference evidence="2" key="1">
    <citation type="journal article" date="2023" name="Plant J.">
        <title>Genome sequences and population genomics provide insights into the demographic history, inbreeding, and mutation load of two 'living fossil' tree species of Dipteronia.</title>
        <authorList>
            <person name="Feng Y."/>
            <person name="Comes H.P."/>
            <person name="Chen J."/>
            <person name="Zhu S."/>
            <person name="Lu R."/>
            <person name="Zhang X."/>
            <person name="Li P."/>
            <person name="Qiu J."/>
            <person name="Olsen K.M."/>
            <person name="Qiu Y."/>
        </authorList>
    </citation>
    <scope>NUCLEOTIDE SEQUENCE</scope>
    <source>
        <strain evidence="2">KIB01</strain>
    </source>
</reference>
<evidence type="ECO:0000313" key="3">
    <source>
        <dbReference type="Proteomes" id="UP001280121"/>
    </source>
</evidence>
<name>A0AAE0CL91_9ROSI</name>
<dbReference type="InterPro" id="IPR002156">
    <property type="entry name" value="RNaseH_domain"/>
</dbReference>
<evidence type="ECO:0000259" key="1">
    <source>
        <dbReference type="Pfam" id="PF13456"/>
    </source>
</evidence>
<protein>
    <recommendedName>
        <fullName evidence="1">RNase H type-1 domain-containing protein</fullName>
    </recommendedName>
</protein>
<accession>A0AAE0CL91</accession>
<comment type="caution">
    <text evidence="2">The sequence shown here is derived from an EMBL/GenBank/DDBJ whole genome shotgun (WGS) entry which is preliminary data.</text>
</comment>
<evidence type="ECO:0000313" key="2">
    <source>
        <dbReference type="EMBL" id="KAK2655256.1"/>
    </source>
</evidence>
<keyword evidence="3" id="KW-1185">Reference proteome</keyword>
<proteinExistence type="predicted"/>
<dbReference type="GO" id="GO:0003676">
    <property type="term" value="F:nucleic acid binding"/>
    <property type="evidence" value="ECO:0007669"/>
    <property type="project" value="InterPro"/>
</dbReference>
<organism evidence="2 3">
    <name type="scientific">Dipteronia dyeriana</name>
    <dbReference type="NCBI Taxonomy" id="168575"/>
    <lineage>
        <taxon>Eukaryota</taxon>
        <taxon>Viridiplantae</taxon>
        <taxon>Streptophyta</taxon>
        <taxon>Embryophyta</taxon>
        <taxon>Tracheophyta</taxon>
        <taxon>Spermatophyta</taxon>
        <taxon>Magnoliopsida</taxon>
        <taxon>eudicotyledons</taxon>
        <taxon>Gunneridae</taxon>
        <taxon>Pentapetalae</taxon>
        <taxon>rosids</taxon>
        <taxon>malvids</taxon>
        <taxon>Sapindales</taxon>
        <taxon>Sapindaceae</taxon>
        <taxon>Hippocastanoideae</taxon>
        <taxon>Acereae</taxon>
        <taxon>Dipteronia</taxon>
    </lineage>
</organism>
<dbReference type="Pfam" id="PF13456">
    <property type="entry name" value="RVT_3"/>
    <property type="match status" value="1"/>
</dbReference>
<feature type="domain" description="RNase H type-1" evidence="1">
    <location>
        <begin position="4"/>
        <end position="70"/>
    </location>
</feature>
<sequence>MIFVKESGLEPVLIESDALGVVNLISSETLVYADIGLIIMDIRDRLQDMIGSLVVFTHRNVNVVAHNFSKIALTIVEDHNWMEFYPQCVEWYVQDHCPD</sequence>
<dbReference type="GO" id="GO:0004523">
    <property type="term" value="F:RNA-DNA hybrid ribonuclease activity"/>
    <property type="evidence" value="ECO:0007669"/>
    <property type="project" value="InterPro"/>
</dbReference>
<dbReference type="AlphaFoldDB" id="A0AAE0CL91"/>
<gene>
    <name evidence="2" type="ORF">Ddye_008308</name>
</gene>
<dbReference type="EMBL" id="JANJYI010000003">
    <property type="protein sequence ID" value="KAK2655256.1"/>
    <property type="molecule type" value="Genomic_DNA"/>
</dbReference>